<evidence type="ECO:0000313" key="1">
    <source>
        <dbReference type="EMBL" id="ADK30858.1"/>
    </source>
</evidence>
<dbReference type="STRING" id="759914.BP951000_0860"/>
<keyword evidence="2" id="KW-1185">Reference proteome</keyword>
<dbReference type="Proteomes" id="UP000000332">
    <property type="component" value="Chromosome"/>
</dbReference>
<name>D8ICI5_BRAP9</name>
<dbReference type="KEGG" id="bpo:BP951000_0860"/>
<organism evidence="1 2">
    <name type="scientific">Brachyspira pilosicoli (strain ATCC BAA-1826 / 95/1000)</name>
    <dbReference type="NCBI Taxonomy" id="759914"/>
    <lineage>
        <taxon>Bacteria</taxon>
        <taxon>Pseudomonadati</taxon>
        <taxon>Spirochaetota</taxon>
        <taxon>Spirochaetia</taxon>
        <taxon>Brachyspirales</taxon>
        <taxon>Brachyspiraceae</taxon>
        <taxon>Brachyspira</taxon>
    </lineage>
</organism>
<sequence length="39" mass="4355">MPGAATFLCGKKVDNIYIKSEVLIKYNHFSINIKSPLNS</sequence>
<dbReference type="InParanoid" id="D8ICI5"/>
<accession>D8ICI5</accession>
<dbReference type="HOGENOM" id="CLU_3305813_0_0_12"/>
<dbReference type="AlphaFoldDB" id="D8ICI5"/>
<proteinExistence type="predicted"/>
<evidence type="ECO:0000313" key="2">
    <source>
        <dbReference type="Proteomes" id="UP000000332"/>
    </source>
</evidence>
<gene>
    <name evidence="1" type="ordered locus">BP951000_0860</name>
</gene>
<dbReference type="EMBL" id="CP002025">
    <property type="protein sequence ID" value="ADK30858.1"/>
    <property type="molecule type" value="Genomic_DNA"/>
</dbReference>
<protein>
    <submittedName>
        <fullName evidence="1">Uncharacterized protein</fullName>
    </submittedName>
</protein>
<reference evidence="1 2" key="1">
    <citation type="journal article" date="2010" name="PLoS ONE">
        <title>The complete genome sequence of the pathogenic intestinal spirochete Brachyspira pilosicoli and comparison with other Brachyspira genomes.</title>
        <authorList>
            <person name="Wanchanthuek P."/>
            <person name="Bellgard M.I."/>
            <person name="La T."/>
            <person name="Ryan K."/>
            <person name="Moolhuijzen P."/>
            <person name="Chapman B."/>
            <person name="Black M."/>
            <person name="Schibeci D."/>
            <person name="Hunter A."/>
            <person name="Barrero R."/>
            <person name="Phillips N.D."/>
            <person name="Hampson D.J."/>
        </authorList>
    </citation>
    <scope>NUCLEOTIDE SEQUENCE [LARGE SCALE GENOMIC DNA]</scope>
    <source>
        <strain evidence="2">ATCC BAA-1826 / 95/1000</strain>
    </source>
</reference>